<gene>
    <name evidence="5" type="primary">LOC117148564</name>
</gene>
<dbReference type="SUPFAM" id="SSF57625">
    <property type="entry name" value="Invertebrate chitin-binding proteins"/>
    <property type="match status" value="2"/>
</dbReference>
<dbReference type="PROSITE" id="PS50940">
    <property type="entry name" value="CHIT_BIND_II"/>
    <property type="match status" value="1"/>
</dbReference>
<keyword evidence="2" id="KW-0732">Signal</keyword>
<feature type="signal peptide" evidence="2">
    <location>
        <begin position="1"/>
        <end position="21"/>
    </location>
</feature>
<evidence type="ECO:0000256" key="2">
    <source>
        <dbReference type="SAM" id="SignalP"/>
    </source>
</evidence>
<dbReference type="Gene3D" id="2.170.140.10">
    <property type="entry name" value="Chitin binding domain"/>
    <property type="match status" value="1"/>
</dbReference>
<dbReference type="GeneID" id="117148564"/>
<accession>A0A6P8L841</accession>
<dbReference type="SMART" id="SM00494">
    <property type="entry name" value="ChtBD2"/>
    <property type="match status" value="2"/>
</dbReference>
<feature type="compositionally biased region" description="Polar residues" evidence="1">
    <location>
        <begin position="197"/>
        <end position="208"/>
    </location>
</feature>
<dbReference type="Proteomes" id="UP000515162">
    <property type="component" value="Chromosome X"/>
</dbReference>
<feature type="chain" id="PRO_5028175218" evidence="2">
    <location>
        <begin position="22"/>
        <end position="316"/>
    </location>
</feature>
<name>A0A6P8L841_DROMA</name>
<dbReference type="GO" id="GO:0005576">
    <property type="term" value="C:extracellular region"/>
    <property type="evidence" value="ECO:0007669"/>
    <property type="project" value="InterPro"/>
</dbReference>
<dbReference type="GO" id="GO:0008061">
    <property type="term" value="F:chitin binding"/>
    <property type="evidence" value="ECO:0007669"/>
    <property type="project" value="InterPro"/>
</dbReference>
<keyword evidence="4" id="KW-1185">Reference proteome</keyword>
<dbReference type="GO" id="GO:0031012">
    <property type="term" value="C:extracellular matrix"/>
    <property type="evidence" value="ECO:0007669"/>
    <property type="project" value="TreeGrafter"/>
</dbReference>
<evidence type="ECO:0000256" key="1">
    <source>
        <dbReference type="SAM" id="MobiDB-lite"/>
    </source>
</evidence>
<dbReference type="GO" id="GO:0030198">
    <property type="term" value="P:extracellular matrix organization"/>
    <property type="evidence" value="ECO:0007669"/>
    <property type="project" value="TreeGrafter"/>
</dbReference>
<dbReference type="InterPro" id="IPR002557">
    <property type="entry name" value="Chitin-bd_dom"/>
</dbReference>
<evidence type="ECO:0000313" key="4">
    <source>
        <dbReference type="Proteomes" id="UP000515162"/>
    </source>
</evidence>
<feature type="compositionally biased region" description="Polar residues" evidence="1">
    <location>
        <begin position="153"/>
        <end position="164"/>
    </location>
</feature>
<proteinExistence type="predicted"/>
<dbReference type="AlphaFoldDB" id="A0A6P8L841"/>
<sequence length="316" mass="32650">MFKLTMLMGLALVLAPSAIQAKSLCRSSGYFALVDNTPDFYACQSTAYGGYSMRFLRCPAGLVFSSSMAQCVQSIDAFEARDGSNIENPTIPPSNLDESTTNKPATEAPGTTEKPATEAPGTTEKPATDAPGTTEKPATDAPGTTEKPATDAPGTTQEPTTEAPGTTDKPATDAPGTTEKPATDAPGTTEKPATDAPGTTQKPTTDAPGTTENPETTDAPTTDEPSTAETSTDEPNTETTGSGDETTTSDGGVATPEDNVCATTGMFPTGSCSQFIVCSFADGGELKAYTKKCPGEMQFDPSERVCSAYYDCNARN</sequence>
<feature type="compositionally biased region" description="Low complexity" evidence="1">
    <location>
        <begin position="237"/>
        <end position="252"/>
    </location>
</feature>
<dbReference type="InterPro" id="IPR026135">
    <property type="entry name" value="C6orf15"/>
</dbReference>
<dbReference type="PANTHER" id="PTHR15817">
    <property type="entry name" value="STG PROTEIN"/>
    <property type="match status" value="1"/>
</dbReference>
<dbReference type="PANTHER" id="PTHR15817:SF2">
    <property type="entry name" value="SIMILAR TO RIKEN CDNA 2300002M23"/>
    <property type="match status" value="1"/>
</dbReference>
<feature type="region of interest" description="Disordered" evidence="1">
    <location>
        <begin position="83"/>
        <end position="262"/>
    </location>
</feature>
<feature type="domain" description="Chitin-binding type-2" evidence="3">
    <location>
        <begin position="258"/>
        <end position="314"/>
    </location>
</feature>
<dbReference type="InterPro" id="IPR036508">
    <property type="entry name" value="Chitin-bd_dom_sf"/>
</dbReference>
<dbReference type="RefSeq" id="XP_033171909.1">
    <property type="nucleotide sequence ID" value="XM_033316018.1"/>
</dbReference>
<organism evidence="4 5">
    <name type="scientific">Drosophila mauritiana</name>
    <name type="common">Fruit fly</name>
    <dbReference type="NCBI Taxonomy" id="7226"/>
    <lineage>
        <taxon>Eukaryota</taxon>
        <taxon>Metazoa</taxon>
        <taxon>Ecdysozoa</taxon>
        <taxon>Arthropoda</taxon>
        <taxon>Hexapoda</taxon>
        <taxon>Insecta</taxon>
        <taxon>Pterygota</taxon>
        <taxon>Neoptera</taxon>
        <taxon>Endopterygota</taxon>
        <taxon>Diptera</taxon>
        <taxon>Brachycera</taxon>
        <taxon>Muscomorpha</taxon>
        <taxon>Ephydroidea</taxon>
        <taxon>Drosophilidae</taxon>
        <taxon>Drosophila</taxon>
        <taxon>Sophophora</taxon>
    </lineage>
</organism>
<evidence type="ECO:0000259" key="3">
    <source>
        <dbReference type="PROSITE" id="PS50940"/>
    </source>
</evidence>
<protein>
    <submittedName>
        <fullName evidence="5">S-antigen protein</fullName>
    </submittedName>
</protein>
<evidence type="ECO:0000313" key="5">
    <source>
        <dbReference type="RefSeq" id="XP_033171909.1"/>
    </source>
</evidence>
<feature type="compositionally biased region" description="Low complexity" evidence="1">
    <location>
        <begin position="210"/>
        <end position="228"/>
    </location>
</feature>
<reference evidence="5" key="1">
    <citation type="submission" date="2025-08" db="UniProtKB">
        <authorList>
            <consortium name="RefSeq"/>
        </authorList>
    </citation>
    <scope>IDENTIFICATION</scope>
    <source>
        <strain evidence="5">Mau12</strain>
        <tissue evidence="5">Whole Body</tissue>
    </source>
</reference>